<evidence type="ECO:0000256" key="3">
    <source>
        <dbReference type="ARBA" id="ARBA00023163"/>
    </source>
</evidence>
<sequence>MPRKARTFDGCWTLGWGNPISVSEKDNSMISLDSGDDLNNFQRRSIELMKFPKNMHYETYQRLNEVVEEVDHSVFETGRAHVGPFRCFHFKRDVERSRERGEKGNKMQEKDEDEDEEEDEEEEGKEEKNAKGNEKEKGFASTFSRRFNSVTPIQCHMTPLEKKTGAIARNVHVHFDFLKYAALTIFAIKGPDFEINEQNMMHILYPNFFPNIDSDDNWLASARLVIGKLFTRENVNDDNKNNKNNNNNNCSLILRPLFNKLLNAFSSDLILIDRMGFHNDYIDLLLIPYIKQIVGQFICWDFAAWNVDALQEAEELSVVELMHSINLCIVFLTLGLSAFKLSKRTISNGDDGSGYTIDEYLRISIKLRKLSIKLLNYHLDEFDSISELQKHSKEMGSYDTSLLLTLVLQIELDSVFSVFENFDLIYAIGDLVIKTKFERTRRMETVNKLLINIFKIKYFMYEGTQSVNIYNFQIDKNDVQYHYKDLDDDYDLINLESEDDEEEDEDEEEEEEGDDNGEEEEEEEEDEDGVEEEEEEEGFSSHSKGLHVRPTIQDMVANTNEVDSLTYIPTAYTINFDTNKDYVAAYEVTADGASGHSPKIKFRPYLQTKFTSLFDADLIYLMYGLPRDLLHIFHESIHIANHKNIFDHRKVFPRNFPRITAEVEDKLVSWHHTKSNWNLDATNVFHEFLINHINSFHQAAIICHHKLMEKDFRAEKYSYLVDNCLDFLSRASELATTILKIEFRPMFWILLMCGSIATISSQQERIKSIWSTKCFSNQPNYWRAKQILYEIWHRRAEGEEESKLGFMNIIREWNIFLSLGSLQHYRAERDSGAILSSEAILSSSLQHYRAERDSGAILSSEAILSSSFQHYRAERDSIALLNSEAILSSLLQHYLAQPVLLHYLASLDSVAR</sequence>
<dbReference type="PANTHER" id="PTHR31069">
    <property type="entry name" value="OLEATE-ACTIVATED TRANSCRIPTION FACTOR 1-RELATED"/>
    <property type="match status" value="1"/>
</dbReference>
<keyword evidence="4" id="KW-0539">Nucleus</keyword>
<dbReference type="Pfam" id="PF11951">
    <property type="entry name" value="Fungal_trans_2"/>
    <property type="match status" value="1"/>
</dbReference>
<dbReference type="Proteomes" id="UP001202479">
    <property type="component" value="Unassembled WGS sequence"/>
</dbReference>
<evidence type="ECO:0000313" key="7">
    <source>
        <dbReference type="Proteomes" id="UP001202479"/>
    </source>
</evidence>
<accession>A0AAI9WXV7</accession>
<evidence type="ECO:0000256" key="1">
    <source>
        <dbReference type="ARBA" id="ARBA00023015"/>
    </source>
</evidence>
<feature type="compositionally biased region" description="Basic and acidic residues" evidence="5">
    <location>
        <begin position="125"/>
        <end position="138"/>
    </location>
</feature>
<feature type="compositionally biased region" description="Acidic residues" evidence="5">
    <location>
        <begin position="497"/>
        <end position="538"/>
    </location>
</feature>
<name>A0AAI9WXV7_9ASCO</name>
<feature type="region of interest" description="Disordered" evidence="5">
    <location>
        <begin position="497"/>
        <end position="545"/>
    </location>
</feature>
<dbReference type="GeneID" id="73380195"/>
<dbReference type="InterPro" id="IPR016024">
    <property type="entry name" value="ARM-type_fold"/>
</dbReference>
<gene>
    <name evidence="6" type="ORF">KGF56_002578</name>
</gene>
<dbReference type="EMBL" id="JAHUZD010000091">
    <property type="protein sequence ID" value="KAI3404633.2"/>
    <property type="molecule type" value="Genomic_DNA"/>
</dbReference>
<keyword evidence="1" id="KW-0805">Transcription regulation</keyword>
<protein>
    <submittedName>
        <fullName evidence="6">ARG83</fullName>
    </submittedName>
</protein>
<dbReference type="PANTHER" id="PTHR31069:SF32">
    <property type="entry name" value="ARGININE METABOLISM REGULATION PROTEIN II"/>
    <property type="match status" value="1"/>
</dbReference>
<dbReference type="GO" id="GO:0003677">
    <property type="term" value="F:DNA binding"/>
    <property type="evidence" value="ECO:0007669"/>
    <property type="project" value="UniProtKB-KW"/>
</dbReference>
<dbReference type="AlphaFoldDB" id="A0AAI9WXV7"/>
<feature type="region of interest" description="Disordered" evidence="5">
    <location>
        <begin position="98"/>
        <end position="141"/>
    </location>
</feature>
<evidence type="ECO:0000256" key="2">
    <source>
        <dbReference type="ARBA" id="ARBA00023125"/>
    </source>
</evidence>
<keyword evidence="7" id="KW-1185">Reference proteome</keyword>
<dbReference type="RefSeq" id="XP_049180378.1">
    <property type="nucleotide sequence ID" value="XM_049323822.1"/>
</dbReference>
<keyword evidence="3" id="KW-0804">Transcription</keyword>
<proteinExistence type="predicted"/>
<dbReference type="InterPro" id="IPR050675">
    <property type="entry name" value="OAF3"/>
</dbReference>
<evidence type="ECO:0000313" key="6">
    <source>
        <dbReference type="EMBL" id="KAI3404633.2"/>
    </source>
</evidence>
<feature type="compositionally biased region" description="Acidic residues" evidence="5">
    <location>
        <begin position="110"/>
        <end position="124"/>
    </location>
</feature>
<comment type="caution">
    <text evidence="6">The sequence shown here is derived from an EMBL/GenBank/DDBJ whole genome shotgun (WGS) entry which is preliminary data.</text>
</comment>
<dbReference type="SUPFAM" id="SSF48371">
    <property type="entry name" value="ARM repeat"/>
    <property type="match status" value="1"/>
</dbReference>
<feature type="compositionally biased region" description="Basic and acidic residues" evidence="5">
    <location>
        <begin position="98"/>
        <end position="109"/>
    </location>
</feature>
<keyword evidence="2" id="KW-0238">DNA-binding</keyword>
<organism evidence="6 7">
    <name type="scientific">Candida oxycetoniae</name>
    <dbReference type="NCBI Taxonomy" id="497107"/>
    <lineage>
        <taxon>Eukaryota</taxon>
        <taxon>Fungi</taxon>
        <taxon>Dikarya</taxon>
        <taxon>Ascomycota</taxon>
        <taxon>Saccharomycotina</taxon>
        <taxon>Pichiomycetes</taxon>
        <taxon>Debaryomycetaceae</taxon>
        <taxon>Candida/Lodderomyces clade</taxon>
        <taxon>Candida</taxon>
    </lineage>
</organism>
<evidence type="ECO:0000256" key="5">
    <source>
        <dbReference type="SAM" id="MobiDB-lite"/>
    </source>
</evidence>
<dbReference type="InterPro" id="IPR021858">
    <property type="entry name" value="Fun_TF"/>
</dbReference>
<reference evidence="6" key="1">
    <citation type="journal article" date="2022" name="DNA Res.">
        <title>Genome analysis of five recently described species of the CUG-Ser clade uncovers Candida theae as a new hybrid lineage with pathogenic potential in the Candida parapsilosis species complex.</title>
        <authorList>
            <person name="Mixao V."/>
            <person name="Del Olmo V."/>
            <person name="Hegedusova E."/>
            <person name="Saus E."/>
            <person name="Pryszcz L."/>
            <person name="Cillingova A."/>
            <person name="Nosek J."/>
            <person name="Gabaldon T."/>
        </authorList>
    </citation>
    <scope>NUCLEOTIDE SEQUENCE</scope>
    <source>
        <strain evidence="6">CBS 10844</strain>
    </source>
</reference>
<evidence type="ECO:0000256" key="4">
    <source>
        <dbReference type="ARBA" id="ARBA00023242"/>
    </source>
</evidence>